<name>A0A1F5LVI0_PENAI</name>
<organism evidence="1 2">
    <name type="scientific">Penicillium arizonense</name>
    <dbReference type="NCBI Taxonomy" id="1835702"/>
    <lineage>
        <taxon>Eukaryota</taxon>
        <taxon>Fungi</taxon>
        <taxon>Dikarya</taxon>
        <taxon>Ascomycota</taxon>
        <taxon>Pezizomycotina</taxon>
        <taxon>Eurotiomycetes</taxon>
        <taxon>Eurotiomycetidae</taxon>
        <taxon>Eurotiales</taxon>
        <taxon>Aspergillaceae</taxon>
        <taxon>Penicillium</taxon>
    </lineage>
</organism>
<proteinExistence type="predicted"/>
<comment type="caution">
    <text evidence="1">The sequence shown here is derived from an EMBL/GenBank/DDBJ whole genome shotgun (WGS) entry which is preliminary data.</text>
</comment>
<gene>
    <name evidence="1" type="ORF">PENARI_c002G07876</name>
</gene>
<evidence type="ECO:0000313" key="2">
    <source>
        <dbReference type="Proteomes" id="UP000177622"/>
    </source>
</evidence>
<protein>
    <submittedName>
        <fullName evidence="1">Uncharacterized protein</fullName>
    </submittedName>
</protein>
<dbReference type="OrthoDB" id="4342550at2759"/>
<reference evidence="1 2" key="1">
    <citation type="journal article" date="2016" name="Sci. Rep.">
        <title>Penicillium arizonense, a new, genome sequenced fungal species, reveals a high chemical diversity in secreted metabolites.</title>
        <authorList>
            <person name="Grijseels S."/>
            <person name="Nielsen J.C."/>
            <person name="Randelovic M."/>
            <person name="Nielsen J."/>
            <person name="Nielsen K.F."/>
            <person name="Workman M."/>
            <person name="Frisvad J.C."/>
        </authorList>
    </citation>
    <scope>NUCLEOTIDE SEQUENCE [LARGE SCALE GENOMIC DNA]</scope>
    <source>
        <strain evidence="1 2">CBS 141311</strain>
    </source>
</reference>
<dbReference type="AlphaFoldDB" id="A0A1F5LVI0"/>
<sequence length="413" mass="46683">MPALDSSLGPVCGTLFNRIRALGLDEATDRKYEQAIQALQSVMTVVEEEDLRGHDIDALVAWPVLVPREYIDLVAERKGEALVILAYFGALIDTQRHEWVPQYSPSTLKRTYHRQRTGANPQISHFHIYSEIHRHPFIFHFARSSTNIDICRPPPIYMQGIARMDPSTYVLIGGFAVPKLKGTSNYSTWIGKLELAMRFAFSDHWSIATGEKLRPSHYHETFDEDMQLIRSVLAQERSFLPPFVTQIQMDHLMAGLNDISGEGSNASIDHAWLIKSTTAYNVLLTTLDANLACPFREGEPGKAFELFTWLQDTYGKGSLRALVEKYQSWRSIHYDGGDRRSFIKQFETTSRKLAEVIGHPVDNAIEFSRFMDAISGNEGSLLIAAELGMDLKSPFAMQKVYRCFEQGVEAGMV</sequence>
<dbReference type="Proteomes" id="UP000177622">
    <property type="component" value="Unassembled WGS sequence"/>
</dbReference>
<evidence type="ECO:0000313" key="1">
    <source>
        <dbReference type="EMBL" id="OGE57152.1"/>
    </source>
</evidence>
<keyword evidence="2" id="KW-1185">Reference proteome</keyword>
<dbReference type="GeneID" id="34572417"/>
<dbReference type="RefSeq" id="XP_022492579.1">
    <property type="nucleotide sequence ID" value="XM_022627683.1"/>
</dbReference>
<accession>A0A1F5LVI0</accession>
<dbReference type="EMBL" id="LXJU01000002">
    <property type="protein sequence ID" value="OGE57152.1"/>
    <property type="molecule type" value="Genomic_DNA"/>
</dbReference>